<proteinExistence type="predicted"/>
<gene>
    <name evidence="1" type="ORF">OOW_P131scaffold01535g16</name>
</gene>
<organism>
    <name type="scientific">Pyricularia oryzae (strain P131)</name>
    <name type="common">Rice blast fungus</name>
    <name type="synonym">Magnaporthe oryzae</name>
    <dbReference type="NCBI Taxonomy" id="1143193"/>
    <lineage>
        <taxon>Eukaryota</taxon>
        <taxon>Fungi</taxon>
        <taxon>Dikarya</taxon>
        <taxon>Ascomycota</taxon>
        <taxon>Pezizomycotina</taxon>
        <taxon>Sordariomycetes</taxon>
        <taxon>Sordariomycetidae</taxon>
        <taxon>Magnaporthales</taxon>
        <taxon>Pyriculariaceae</taxon>
        <taxon>Pyricularia</taxon>
    </lineage>
</organism>
<dbReference type="AlphaFoldDB" id="L7IS68"/>
<evidence type="ECO:0000313" key="1">
    <source>
        <dbReference type="EMBL" id="ELQ58768.1"/>
    </source>
</evidence>
<accession>L7IS68</accession>
<reference evidence="1" key="1">
    <citation type="journal article" date="2012" name="PLoS Genet.">
        <title>Comparative analysis of the genomes of two field isolates of the rice blast fungus Magnaporthe oryzae.</title>
        <authorList>
            <person name="Xue M."/>
            <person name="Yang J."/>
            <person name="Li Z."/>
            <person name="Hu S."/>
            <person name="Yao N."/>
            <person name="Dean R.A."/>
            <person name="Zhao W."/>
            <person name="Shen M."/>
            <person name="Zhang H."/>
            <person name="Li C."/>
            <person name="Liu L."/>
            <person name="Cao L."/>
            <person name="Xu X."/>
            <person name="Xing Y."/>
            <person name="Hsiang T."/>
            <person name="Zhang Z."/>
            <person name="Xu J.R."/>
            <person name="Peng Y.L."/>
        </authorList>
    </citation>
    <scope>NUCLEOTIDE SEQUENCE [LARGE SCALE GENOMIC DNA]</scope>
    <source>
        <strain evidence="1">P131</strain>
    </source>
</reference>
<protein>
    <submittedName>
        <fullName evidence="1">Uncharacterized protein</fullName>
    </submittedName>
</protein>
<name>L7IS68_PYRO1</name>
<sequence>MGATGSDSLWPWNRLQCAKKLMNRQVYYYYPCQEVGNVTALIMVNHCVGGYTTLSSETIWTLNYLRKAIKKQFLRSRMNNHNLSLFLYILAFGAVKSKLFMSPLRPKERWAVRLGGCATMRLKWKQGLISKCSRPAQGCLTVGRNAVGLAPVSTQSTSPLCH</sequence>
<dbReference type="EMBL" id="JH795126">
    <property type="protein sequence ID" value="ELQ58768.1"/>
    <property type="molecule type" value="Genomic_DNA"/>
</dbReference>